<protein>
    <submittedName>
        <fullName evidence="1">23919_t:CDS:1</fullName>
    </submittedName>
</protein>
<comment type="caution">
    <text evidence="1">The sequence shown here is derived from an EMBL/GenBank/DDBJ whole genome shotgun (WGS) entry which is preliminary data.</text>
</comment>
<dbReference type="EMBL" id="CAJVQA010003948">
    <property type="protein sequence ID" value="CAG8587656.1"/>
    <property type="molecule type" value="Genomic_DNA"/>
</dbReference>
<evidence type="ECO:0000313" key="1">
    <source>
        <dbReference type="EMBL" id="CAG8587656.1"/>
    </source>
</evidence>
<accession>A0A9N9G842</accession>
<dbReference type="AlphaFoldDB" id="A0A9N9G842"/>
<dbReference type="OrthoDB" id="202672at2759"/>
<dbReference type="Proteomes" id="UP000789759">
    <property type="component" value="Unassembled WGS sequence"/>
</dbReference>
<reference evidence="1" key="1">
    <citation type="submission" date="2021-06" db="EMBL/GenBank/DDBJ databases">
        <authorList>
            <person name="Kallberg Y."/>
            <person name="Tangrot J."/>
            <person name="Rosling A."/>
        </authorList>
    </citation>
    <scope>NUCLEOTIDE SEQUENCE</scope>
    <source>
        <strain evidence="1">FL966</strain>
    </source>
</reference>
<proteinExistence type="predicted"/>
<organism evidence="1 2">
    <name type="scientific">Cetraspora pellucida</name>
    <dbReference type="NCBI Taxonomy" id="1433469"/>
    <lineage>
        <taxon>Eukaryota</taxon>
        <taxon>Fungi</taxon>
        <taxon>Fungi incertae sedis</taxon>
        <taxon>Mucoromycota</taxon>
        <taxon>Glomeromycotina</taxon>
        <taxon>Glomeromycetes</taxon>
        <taxon>Diversisporales</taxon>
        <taxon>Gigasporaceae</taxon>
        <taxon>Cetraspora</taxon>
    </lineage>
</organism>
<name>A0A9N9G842_9GLOM</name>
<sequence>MLSSIHNYFVVKSYQSDINTSPSLEPWERALLYFASANYPESNIHYPLKICEYHSLYL</sequence>
<gene>
    <name evidence="1" type="ORF">CPELLU_LOCUS6388</name>
</gene>
<evidence type="ECO:0000313" key="2">
    <source>
        <dbReference type="Proteomes" id="UP000789759"/>
    </source>
</evidence>
<keyword evidence="2" id="KW-1185">Reference proteome</keyword>